<comment type="subcellular location">
    <subcellularLocation>
        <location evidence="1 6">Membrane</location>
        <topology evidence="1 6">Multi-pass membrane protein</topology>
    </subcellularLocation>
</comment>
<dbReference type="AlphaFoldDB" id="A0A316TYC0"/>
<evidence type="ECO:0000256" key="3">
    <source>
        <dbReference type="ARBA" id="ARBA00022692"/>
    </source>
</evidence>
<keyword evidence="6" id="KW-0813">Transport</keyword>
<dbReference type="InterPro" id="IPR007274">
    <property type="entry name" value="Cop_transporter"/>
</dbReference>
<keyword evidence="3 6" id="KW-0812">Transmembrane</keyword>
<evidence type="ECO:0000313" key="8">
    <source>
        <dbReference type="Proteomes" id="UP000245942"/>
    </source>
</evidence>
<evidence type="ECO:0000256" key="6">
    <source>
        <dbReference type="RuleBase" id="RU367022"/>
    </source>
</evidence>
<feature type="transmembrane region" description="Helical" evidence="6">
    <location>
        <begin position="142"/>
        <end position="162"/>
    </location>
</feature>
<dbReference type="STRING" id="1684307.A0A316TYC0"/>
<evidence type="ECO:0000256" key="5">
    <source>
        <dbReference type="ARBA" id="ARBA00023136"/>
    </source>
</evidence>
<evidence type="ECO:0000313" key="7">
    <source>
        <dbReference type="EMBL" id="PWN18299.1"/>
    </source>
</evidence>
<dbReference type="PANTHER" id="PTHR12483:SF73">
    <property type="entry name" value="COPPER TRANSPORT PROTEIN CTR3"/>
    <property type="match status" value="1"/>
</dbReference>
<dbReference type="RefSeq" id="XP_025345459.1">
    <property type="nucleotide sequence ID" value="XM_025493332.1"/>
</dbReference>
<evidence type="ECO:0000256" key="2">
    <source>
        <dbReference type="ARBA" id="ARBA00006921"/>
    </source>
</evidence>
<comment type="similarity">
    <text evidence="2 6">Belongs to the copper transporter (Ctr) (TC 1.A.56) family. SLC31A subfamily.</text>
</comment>
<keyword evidence="8" id="KW-1185">Reference proteome</keyword>
<dbReference type="Pfam" id="PF04145">
    <property type="entry name" value="Ctr"/>
    <property type="match status" value="1"/>
</dbReference>
<reference evidence="7 8" key="1">
    <citation type="journal article" date="2018" name="Mol. Biol. Evol.">
        <title>Broad Genomic Sampling Reveals a Smut Pathogenic Ancestry of the Fungal Clade Ustilaginomycotina.</title>
        <authorList>
            <person name="Kijpornyongpan T."/>
            <person name="Mondo S.J."/>
            <person name="Barry K."/>
            <person name="Sandor L."/>
            <person name="Lee J."/>
            <person name="Lipzen A."/>
            <person name="Pangilinan J."/>
            <person name="LaButti K."/>
            <person name="Hainaut M."/>
            <person name="Henrissat B."/>
            <person name="Grigoriev I.V."/>
            <person name="Spatafora J.W."/>
            <person name="Aime M.C."/>
        </authorList>
    </citation>
    <scope>NUCLEOTIDE SEQUENCE [LARGE SCALE GENOMIC DNA]</scope>
    <source>
        <strain evidence="7 8">MCA 4718</strain>
    </source>
</reference>
<keyword evidence="6" id="KW-0187">Copper transport</keyword>
<evidence type="ECO:0000256" key="4">
    <source>
        <dbReference type="ARBA" id="ARBA00022989"/>
    </source>
</evidence>
<keyword evidence="6" id="KW-0406">Ion transport</keyword>
<dbReference type="OrthoDB" id="161814at2759"/>
<accession>A0A316TYC0</accession>
<dbReference type="GO" id="GO:0016020">
    <property type="term" value="C:membrane"/>
    <property type="evidence" value="ECO:0007669"/>
    <property type="project" value="UniProtKB-SubCell"/>
</dbReference>
<gene>
    <name evidence="7" type="ORF">BCV69DRAFT_285267</name>
</gene>
<sequence length="226" mass="24180">MDSGMDMGMDSDSSCVVAMLWNWTVMDACFISESWHIRSRGAFAASCIGVVAMMFLLEFLRKMAKDFDAHIVTTFRSRAAAIRASRHREEQGQVEGMNTAVHGLGKVPSNGTTPACCEKSPATPLAAIGGSIKLRATVLQQVIRSILYMAIFTLAYFVMLLAMYYNGYLLICIFLGSGLAHFLINGFEMDVPMEQDGGAAGGSAGFVDSAEKGSGGALNEPTVCCG</sequence>
<evidence type="ECO:0000256" key="1">
    <source>
        <dbReference type="ARBA" id="ARBA00004141"/>
    </source>
</evidence>
<keyword evidence="6" id="KW-0186">Copper</keyword>
<dbReference type="Proteomes" id="UP000245942">
    <property type="component" value="Unassembled WGS sequence"/>
</dbReference>
<feature type="transmembrane region" description="Helical" evidence="6">
    <location>
        <begin position="168"/>
        <end position="187"/>
    </location>
</feature>
<feature type="transmembrane region" description="Helical" evidence="6">
    <location>
        <begin position="42"/>
        <end position="60"/>
    </location>
</feature>
<dbReference type="PANTHER" id="PTHR12483">
    <property type="entry name" value="SOLUTE CARRIER FAMILY 31 COPPER TRANSPORTERS"/>
    <property type="match status" value="1"/>
</dbReference>
<dbReference type="EMBL" id="KZ819337">
    <property type="protein sequence ID" value="PWN18299.1"/>
    <property type="molecule type" value="Genomic_DNA"/>
</dbReference>
<dbReference type="GeneID" id="37015066"/>
<keyword evidence="4 6" id="KW-1133">Transmembrane helix</keyword>
<dbReference type="GO" id="GO:0005375">
    <property type="term" value="F:copper ion transmembrane transporter activity"/>
    <property type="evidence" value="ECO:0007669"/>
    <property type="project" value="UniProtKB-UniRule"/>
</dbReference>
<organism evidence="7 8">
    <name type="scientific">Pseudomicrostroma glucosiphilum</name>
    <dbReference type="NCBI Taxonomy" id="1684307"/>
    <lineage>
        <taxon>Eukaryota</taxon>
        <taxon>Fungi</taxon>
        <taxon>Dikarya</taxon>
        <taxon>Basidiomycota</taxon>
        <taxon>Ustilaginomycotina</taxon>
        <taxon>Exobasidiomycetes</taxon>
        <taxon>Microstromatales</taxon>
        <taxon>Microstromatales incertae sedis</taxon>
        <taxon>Pseudomicrostroma</taxon>
    </lineage>
</organism>
<keyword evidence="5 6" id="KW-0472">Membrane</keyword>
<name>A0A316TYC0_9BASI</name>
<protein>
    <recommendedName>
        <fullName evidence="6">Copper transport protein</fullName>
    </recommendedName>
</protein>
<proteinExistence type="inferred from homology"/>